<dbReference type="SUPFAM" id="SSF81321">
    <property type="entry name" value="Family A G protein-coupled receptor-like"/>
    <property type="match status" value="1"/>
</dbReference>
<feature type="transmembrane region" description="Helical" evidence="7">
    <location>
        <begin position="180"/>
        <end position="203"/>
    </location>
</feature>
<dbReference type="GO" id="GO:0004930">
    <property type="term" value="F:G protein-coupled receptor activity"/>
    <property type="evidence" value="ECO:0007669"/>
    <property type="project" value="UniProtKB-KW"/>
</dbReference>
<comment type="subcellular location">
    <subcellularLocation>
        <location evidence="1">Cell membrane</location>
        <topology evidence="1">Multi-pass membrane protein</topology>
    </subcellularLocation>
</comment>
<evidence type="ECO:0000256" key="7">
    <source>
        <dbReference type="SAM" id="Phobius"/>
    </source>
</evidence>
<dbReference type="InterPro" id="IPR017452">
    <property type="entry name" value="GPCR_Rhodpsn_7TM"/>
</dbReference>
<evidence type="ECO:0000256" key="4">
    <source>
        <dbReference type="ARBA" id="ARBA00022989"/>
    </source>
</evidence>
<dbReference type="AlphaFoldDB" id="A0A9W9YJC1"/>
<feature type="transmembrane region" description="Helical" evidence="7">
    <location>
        <begin position="72"/>
        <end position="93"/>
    </location>
</feature>
<keyword evidence="3 6" id="KW-0812">Transmembrane</keyword>
<dbReference type="PANTHER" id="PTHR22750">
    <property type="entry name" value="G-PROTEIN COUPLED RECEPTOR"/>
    <property type="match status" value="1"/>
</dbReference>
<dbReference type="Proteomes" id="UP001163046">
    <property type="component" value="Unassembled WGS sequence"/>
</dbReference>
<keyword evidence="6" id="KW-0807">Transducer</keyword>
<evidence type="ECO:0000256" key="6">
    <source>
        <dbReference type="RuleBase" id="RU000688"/>
    </source>
</evidence>
<dbReference type="GO" id="GO:0005886">
    <property type="term" value="C:plasma membrane"/>
    <property type="evidence" value="ECO:0007669"/>
    <property type="project" value="UniProtKB-SubCell"/>
</dbReference>
<evidence type="ECO:0000256" key="3">
    <source>
        <dbReference type="ARBA" id="ARBA00022692"/>
    </source>
</evidence>
<keyword evidence="6" id="KW-0297">G-protein coupled receptor</keyword>
<dbReference type="Gene3D" id="1.20.1070.10">
    <property type="entry name" value="Rhodopsin 7-helix transmembrane proteins"/>
    <property type="match status" value="1"/>
</dbReference>
<feature type="transmembrane region" description="Helical" evidence="7">
    <location>
        <begin position="234"/>
        <end position="253"/>
    </location>
</feature>
<feature type="transmembrane region" description="Helical" evidence="7">
    <location>
        <begin position="113"/>
        <end position="139"/>
    </location>
</feature>
<protein>
    <recommendedName>
        <fullName evidence="8">G-protein coupled receptors family 1 profile domain-containing protein</fullName>
    </recommendedName>
</protein>
<feature type="domain" description="G-protein coupled receptors family 1 profile" evidence="8">
    <location>
        <begin position="53"/>
        <end position="290"/>
    </location>
</feature>
<keyword evidence="2" id="KW-1003">Cell membrane</keyword>
<evidence type="ECO:0000256" key="5">
    <source>
        <dbReference type="ARBA" id="ARBA00023136"/>
    </source>
</evidence>
<dbReference type="PRINTS" id="PR00237">
    <property type="entry name" value="GPCRRHODOPSN"/>
</dbReference>
<comment type="similarity">
    <text evidence="6">Belongs to the G-protein coupled receptor 1 family.</text>
</comment>
<evidence type="ECO:0000256" key="2">
    <source>
        <dbReference type="ARBA" id="ARBA00022475"/>
    </source>
</evidence>
<gene>
    <name evidence="9" type="ORF">OS493_032360</name>
</gene>
<name>A0A9W9YJC1_9CNID</name>
<keyword evidence="6" id="KW-0675">Receptor</keyword>
<comment type="caution">
    <text evidence="9">The sequence shown here is derived from an EMBL/GenBank/DDBJ whole genome shotgun (WGS) entry which is preliminary data.</text>
</comment>
<keyword evidence="4 7" id="KW-1133">Transmembrane helix</keyword>
<dbReference type="PROSITE" id="PS50262">
    <property type="entry name" value="G_PROTEIN_RECEP_F1_2"/>
    <property type="match status" value="1"/>
</dbReference>
<dbReference type="PROSITE" id="PS00237">
    <property type="entry name" value="G_PROTEIN_RECEP_F1_1"/>
    <property type="match status" value="1"/>
</dbReference>
<evidence type="ECO:0000313" key="10">
    <source>
        <dbReference type="Proteomes" id="UP001163046"/>
    </source>
</evidence>
<feature type="transmembrane region" description="Helical" evidence="7">
    <location>
        <begin position="151"/>
        <end position="168"/>
    </location>
</feature>
<dbReference type="OrthoDB" id="10017003at2759"/>
<evidence type="ECO:0000256" key="1">
    <source>
        <dbReference type="ARBA" id="ARBA00004651"/>
    </source>
</evidence>
<evidence type="ECO:0000313" key="9">
    <source>
        <dbReference type="EMBL" id="KAJ7353775.1"/>
    </source>
</evidence>
<feature type="transmembrane region" description="Helical" evidence="7">
    <location>
        <begin position="35"/>
        <end position="60"/>
    </location>
</feature>
<keyword evidence="5 7" id="KW-0472">Membrane</keyword>
<dbReference type="EMBL" id="MU827341">
    <property type="protein sequence ID" value="KAJ7353775.1"/>
    <property type="molecule type" value="Genomic_DNA"/>
</dbReference>
<evidence type="ECO:0000259" key="8">
    <source>
        <dbReference type="PROSITE" id="PS50262"/>
    </source>
</evidence>
<sequence>MTINMTNARISSSSDNLPFNFCSNHKFNYTRYESITIFTCVAVALSSPVAVAGNALVLAAIWRNPCLRTPSYIFLGGLAFTDFCTGLLGQPFYVLYRVAELVTDKTLYCIASAIAHSIVPYLIIITGLTITAMAVERWLLMSRRRLTVRRVYIIQGVFLFIPVPYMALRRLPGMKKYFDIPIVPIMEGFIGICCFAISTLAYFKVFRIIRRHKQQVHANTYAASINLEKYQKSVYTILWIMTLFLLSYSPYVFSTVFVELLNVSHETSTAVRHVSTTVMLLSSSLNPFLYIWRLREIRDEVKH</sequence>
<feature type="transmembrane region" description="Helical" evidence="7">
    <location>
        <begin position="273"/>
        <end position="292"/>
    </location>
</feature>
<keyword evidence="10" id="KW-1185">Reference proteome</keyword>
<dbReference type="InterPro" id="IPR000276">
    <property type="entry name" value="GPCR_Rhodpsn"/>
</dbReference>
<organism evidence="9 10">
    <name type="scientific">Desmophyllum pertusum</name>
    <dbReference type="NCBI Taxonomy" id="174260"/>
    <lineage>
        <taxon>Eukaryota</taxon>
        <taxon>Metazoa</taxon>
        <taxon>Cnidaria</taxon>
        <taxon>Anthozoa</taxon>
        <taxon>Hexacorallia</taxon>
        <taxon>Scleractinia</taxon>
        <taxon>Caryophylliina</taxon>
        <taxon>Caryophylliidae</taxon>
        <taxon>Desmophyllum</taxon>
    </lineage>
</organism>
<accession>A0A9W9YJC1</accession>
<reference evidence="9" key="1">
    <citation type="submission" date="2023-01" db="EMBL/GenBank/DDBJ databases">
        <title>Genome assembly of the deep-sea coral Lophelia pertusa.</title>
        <authorList>
            <person name="Herrera S."/>
            <person name="Cordes E."/>
        </authorList>
    </citation>
    <scope>NUCLEOTIDE SEQUENCE</scope>
    <source>
        <strain evidence="9">USNM1676648</strain>
        <tissue evidence="9">Polyp</tissue>
    </source>
</reference>
<dbReference type="CDD" id="cd00637">
    <property type="entry name" value="7tm_classA_rhodopsin-like"/>
    <property type="match status" value="1"/>
</dbReference>
<proteinExistence type="inferred from homology"/>
<dbReference type="Pfam" id="PF00001">
    <property type="entry name" value="7tm_1"/>
    <property type="match status" value="1"/>
</dbReference>